<dbReference type="AlphaFoldDB" id="A0A8J9ZRY3"/>
<reference evidence="1" key="1">
    <citation type="submission" date="2022-01" db="EMBL/GenBank/DDBJ databases">
        <authorList>
            <person name="Braso-Vives M."/>
        </authorList>
    </citation>
    <scope>NUCLEOTIDE SEQUENCE</scope>
</reference>
<dbReference type="InterPro" id="IPR009017">
    <property type="entry name" value="GFP"/>
</dbReference>
<dbReference type="Gene3D" id="2.40.155.10">
    <property type="entry name" value="Green fluorescent protein"/>
    <property type="match status" value="1"/>
</dbReference>
<name>A0A8J9ZRY3_BRALA</name>
<dbReference type="SUPFAM" id="SSF54511">
    <property type="entry name" value="GFP-like"/>
    <property type="match status" value="1"/>
</dbReference>
<evidence type="ECO:0000313" key="1">
    <source>
        <dbReference type="EMBL" id="CAH1259277.1"/>
    </source>
</evidence>
<dbReference type="Proteomes" id="UP000838412">
    <property type="component" value="Chromosome 3"/>
</dbReference>
<sequence length="225" mass="25099">MRYIRKYRCSEDSVLVWTDTADNQTASQAKRSTESPIMGSHEIQVKSNKGAIGFSPCILIPNLAYGFYQYLPFSDGMSPFQAAMDNGSGYVVHRTMQFEDGAVLTANYRYSYEGTHIKGEFHVVGSGFPADGPVMTNSLTGLDWSVTKLVFPNDSTAVSTVDWTCTTASGKRYRSTVRTNFTFAKPMAANVLQRQPMFVFAKTDLKASETEFNLKEWLKAFHDAL</sequence>
<gene>
    <name evidence="1" type="primary">Hypp2221</name>
    <name evidence="1" type="ORF">BLAG_LOCUS16630</name>
</gene>
<evidence type="ECO:0000313" key="2">
    <source>
        <dbReference type="Proteomes" id="UP000838412"/>
    </source>
</evidence>
<dbReference type="EMBL" id="OV696688">
    <property type="protein sequence ID" value="CAH1259277.1"/>
    <property type="molecule type" value="Genomic_DNA"/>
</dbReference>
<keyword evidence="2" id="KW-1185">Reference proteome</keyword>
<protein>
    <submittedName>
        <fullName evidence="1">Hypp2221 protein</fullName>
    </submittedName>
</protein>
<organism evidence="1 2">
    <name type="scientific">Branchiostoma lanceolatum</name>
    <name type="common">Common lancelet</name>
    <name type="synonym">Amphioxus lanceolatum</name>
    <dbReference type="NCBI Taxonomy" id="7740"/>
    <lineage>
        <taxon>Eukaryota</taxon>
        <taxon>Metazoa</taxon>
        <taxon>Chordata</taxon>
        <taxon>Cephalochordata</taxon>
        <taxon>Leptocardii</taxon>
        <taxon>Amphioxiformes</taxon>
        <taxon>Branchiostomatidae</taxon>
        <taxon>Branchiostoma</taxon>
    </lineage>
</organism>
<proteinExistence type="predicted"/>
<accession>A0A8J9ZRY3</accession>